<comment type="cofactor">
    <cofactor evidence="6">
        <name>Zn(2+)</name>
        <dbReference type="ChEBI" id="CHEBI:29105"/>
    </cofactor>
    <text evidence="6">Binds 1 zinc ion per subunit.</text>
</comment>
<sequence>MRKQTFNAWLCASFIALSACSVVDSGALNQEAAQEYRATVAQAHKQGALDNTSATSQRIQQVFRRMVPHAQAANKTGQAFNWELAVIRSDELNAWAMPGGKMAVYTGIVEKLKLSDDEIAAIVGHEMTHALLEHSKKEANRSVGLGILTQLGGNALAAYTGVNPELVGLGVNLASDLGVQKPFSRSAEREADVGGLKLMAQAGYNPQAAVTVWQKMNAMENNNTVLNKIASTHPTNNARIKLIQDELPKVMPLYQQAVGRK</sequence>
<dbReference type="PANTHER" id="PTHR22726:SF1">
    <property type="entry name" value="METALLOENDOPEPTIDASE OMA1, MITOCHONDRIAL"/>
    <property type="match status" value="1"/>
</dbReference>
<dbReference type="PROSITE" id="PS51257">
    <property type="entry name" value="PROKAR_LIPOPROTEIN"/>
    <property type="match status" value="1"/>
</dbReference>
<protein>
    <submittedName>
        <fullName evidence="9">Zn-dependent protease with chaperone function</fullName>
    </submittedName>
</protein>
<dbReference type="RefSeq" id="WP_097114969.1">
    <property type="nucleotide sequence ID" value="NZ_CP083931.1"/>
</dbReference>
<dbReference type="Pfam" id="PF01435">
    <property type="entry name" value="Peptidase_M48"/>
    <property type="match status" value="1"/>
</dbReference>
<feature type="chain" id="PRO_5013239166" evidence="7">
    <location>
        <begin position="19"/>
        <end position="261"/>
    </location>
</feature>
<gene>
    <name evidence="9" type="ORF">SAMN02746062_02010</name>
</gene>
<evidence type="ECO:0000256" key="1">
    <source>
        <dbReference type="ARBA" id="ARBA00022670"/>
    </source>
</evidence>
<keyword evidence="7" id="KW-0732">Signal</keyword>
<keyword evidence="3 6" id="KW-0378">Hydrolase</keyword>
<evidence type="ECO:0000313" key="10">
    <source>
        <dbReference type="Proteomes" id="UP000219669"/>
    </source>
</evidence>
<dbReference type="EMBL" id="OCNF01000023">
    <property type="protein sequence ID" value="SOD70177.1"/>
    <property type="molecule type" value="Genomic_DNA"/>
</dbReference>
<dbReference type="AlphaFoldDB" id="A0A286EGZ2"/>
<keyword evidence="4 6" id="KW-0862">Zinc</keyword>
<dbReference type="InterPro" id="IPR001915">
    <property type="entry name" value="Peptidase_M48"/>
</dbReference>
<dbReference type="GO" id="GO:0051603">
    <property type="term" value="P:proteolysis involved in protein catabolic process"/>
    <property type="evidence" value="ECO:0007669"/>
    <property type="project" value="TreeGrafter"/>
</dbReference>
<evidence type="ECO:0000256" key="7">
    <source>
        <dbReference type="SAM" id="SignalP"/>
    </source>
</evidence>
<dbReference type="Proteomes" id="UP000219669">
    <property type="component" value="Unassembled WGS sequence"/>
</dbReference>
<evidence type="ECO:0000313" key="9">
    <source>
        <dbReference type="EMBL" id="SOD70177.1"/>
    </source>
</evidence>
<dbReference type="GO" id="GO:0016020">
    <property type="term" value="C:membrane"/>
    <property type="evidence" value="ECO:0007669"/>
    <property type="project" value="TreeGrafter"/>
</dbReference>
<dbReference type="CDD" id="cd07331">
    <property type="entry name" value="M48C_Oma1_like"/>
    <property type="match status" value="1"/>
</dbReference>
<feature type="signal peptide" evidence="7">
    <location>
        <begin position="1"/>
        <end position="18"/>
    </location>
</feature>
<evidence type="ECO:0000256" key="4">
    <source>
        <dbReference type="ARBA" id="ARBA00022833"/>
    </source>
</evidence>
<organism evidence="9 10">
    <name type="scientific">Alysiella filiformis DSM 16848</name>
    <dbReference type="NCBI Taxonomy" id="1120981"/>
    <lineage>
        <taxon>Bacteria</taxon>
        <taxon>Pseudomonadati</taxon>
        <taxon>Pseudomonadota</taxon>
        <taxon>Betaproteobacteria</taxon>
        <taxon>Neisseriales</taxon>
        <taxon>Neisseriaceae</taxon>
        <taxon>Alysiella</taxon>
    </lineage>
</organism>
<evidence type="ECO:0000256" key="5">
    <source>
        <dbReference type="ARBA" id="ARBA00023049"/>
    </source>
</evidence>
<dbReference type="OrthoDB" id="9810445at2"/>
<evidence type="ECO:0000256" key="2">
    <source>
        <dbReference type="ARBA" id="ARBA00022723"/>
    </source>
</evidence>
<dbReference type="Gene3D" id="3.30.2010.10">
    <property type="entry name" value="Metalloproteases ('zincins'), catalytic domain"/>
    <property type="match status" value="1"/>
</dbReference>
<evidence type="ECO:0000259" key="8">
    <source>
        <dbReference type="Pfam" id="PF01435"/>
    </source>
</evidence>
<keyword evidence="10" id="KW-1185">Reference proteome</keyword>
<comment type="similarity">
    <text evidence="6">Belongs to the peptidase M48 family.</text>
</comment>
<feature type="domain" description="Peptidase M48" evidence="8">
    <location>
        <begin position="54"/>
        <end position="245"/>
    </location>
</feature>
<name>A0A286EGZ2_9NEIS</name>
<accession>A0A286EGZ2</accession>
<dbReference type="GO" id="GO:0046872">
    <property type="term" value="F:metal ion binding"/>
    <property type="evidence" value="ECO:0007669"/>
    <property type="project" value="UniProtKB-KW"/>
</dbReference>
<evidence type="ECO:0000256" key="6">
    <source>
        <dbReference type="RuleBase" id="RU003983"/>
    </source>
</evidence>
<proteinExistence type="inferred from homology"/>
<evidence type="ECO:0000256" key="3">
    <source>
        <dbReference type="ARBA" id="ARBA00022801"/>
    </source>
</evidence>
<dbReference type="InterPro" id="IPR051156">
    <property type="entry name" value="Mito/Outer_Membr_Metalloprot"/>
</dbReference>
<dbReference type="PANTHER" id="PTHR22726">
    <property type="entry name" value="METALLOENDOPEPTIDASE OMA1"/>
    <property type="match status" value="1"/>
</dbReference>
<keyword evidence="5 6" id="KW-0482">Metalloprotease</keyword>
<reference evidence="9 10" key="1">
    <citation type="submission" date="2017-09" db="EMBL/GenBank/DDBJ databases">
        <authorList>
            <person name="Ehlers B."/>
            <person name="Leendertz F.H."/>
        </authorList>
    </citation>
    <scope>NUCLEOTIDE SEQUENCE [LARGE SCALE GENOMIC DNA]</scope>
    <source>
        <strain evidence="9 10">DSM 16848</strain>
    </source>
</reference>
<dbReference type="GO" id="GO:0004222">
    <property type="term" value="F:metalloendopeptidase activity"/>
    <property type="evidence" value="ECO:0007669"/>
    <property type="project" value="InterPro"/>
</dbReference>
<keyword evidence="2" id="KW-0479">Metal-binding</keyword>
<keyword evidence="1 6" id="KW-0645">Protease</keyword>